<feature type="domain" description="Aconitase A/isopropylmalate dehydratase small subunit swivel" evidence="8">
    <location>
        <begin position="452"/>
        <end position="521"/>
    </location>
</feature>
<dbReference type="GO" id="GO:0051536">
    <property type="term" value="F:iron-sulfur cluster binding"/>
    <property type="evidence" value="ECO:0007669"/>
    <property type="project" value="UniProtKB-KW"/>
</dbReference>
<dbReference type="PANTHER" id="PTHR11670">
    <property type="entry name" value="ACONITASE/IRON-RESPONSIVE ELEMENT FAMILY MEMBER"/>
    <property type="match status" value="1"/>
</dbReference>
<evidence type="ECO:0000256" key="4">
    <source>
        <dbReference type="ARBA" id="ARBA00023004"/>
    </source>
</evidence>
<protein>
    <submittedName>
        <fullName evidence="10">Aconitase domain-containing protein</fullName>
    </submittedName>
</protein>
<dbReference type="AlphaFoldDB" id="A0A1I7WA58"/>
<organism evidence="9 10">
    <name type="scientific">Heterorhabditis bacteriophora</name>
    <name type="common">Entomopathogenic nematode worm</name>
    <dbReference type="NCBI Taxonomy" id="37862"/>
    <lineage>
        <taxon>Eukaryota</taxon>
        <taxon>Metazoa</taxon>
        <taxon>Ecdysozoa</taxon>
        <taxon>Nematoda</taxon>
        <taxon>Chromadorea</taxon>
        <taxon>Rhabditida</taxon>
        <taxon>Rhabditina</taxon>
        <taxon>Rhabditomorpha</taxon>
        <taxon>Strongyloidea</taxon>
        <taxon>Heterorhabditidae</taxon>
        <taxon>Heterorhabditis</taxon>
    </lineage>
</organism>
<dbReference type="SUPFAM" id="SSF52016">
    <property type="entry name" value="LeuD/IlvD-like"/>
    <property type="match status" value="1"/>
</dbReference>
<evidence type="ECO:0000256" key="6">
    <source>
        <dbReference type="SAM" id="Phobius"/>
    </source>
</evidence>
<dbReference type="InterPro" id="IPR018136">
    <property type="entry name" value="Aconitase_4Fe-4S_BS"/>
</dbReference>
<dbReference type="InterPro" id="IPR015928">
    <property type="entry name" value="Aconitase/3IPM_dehydase_swvl"/>
</dbReference>
<dbReference type="InterPro" id="IPR000573">
    <property type="entry name" value="AconitaseA/IPMdHydase_ssu_swvl"/>
</dbReference>
<feature type="domain" description="Aconitase/3-isopropylmalate dehydratase large subunit alpha/beta/alpha" evidence="7">
    <location>
        <begin position="84"/>
        <end position="210"/>
    </location>
</feature>
<evidence type="ECO:0000313" key="9">
    <source>
        <dbReference type="Proteomes" id="UP000095283"/>
    </source>
</evidence>
<evidence type="ECO:0000259" key="7">
    <source>
        <dbReference type="Pfam" id="PF00330"/>
    </source>
</evidence>
<comment type="cofactor">
    <cofactor evidence="1">
        <name>[4Fe-4S] cluster</name>
        <dbReference type="ChEBI" id="CHEBI:49883"/>
    </cofactor>
</comment>
<accession>A0A1I7WA58</accession>
<name>A0A1I7WA58_HETBA</name>
<feature type="transmembrane region" description="Helical" evidence="6">
    <location>
        <begin position="37"/>
        <end position="56"/>
    </location>
</feature>
<comment type="similarity">
    <text evidence="2">Belongs to the aconitase/IPM isomerase family.</text>
</comment>
<dbReference type="PRINTS" id="PR00415">
    <property type="entry name" value="ACONITASE"/>
</dbReference>
<dbReference type="WBParaSite" id="Hba_01572">
    <property type="protein sequence ID" value="Hba_01572"/>
    <property type="gene ID" value="Hba_01572"/>
</dbReference>
<evidence type="ECO:0000256" key="5">
    <source>
        <dbReference type="ARBA" id="ARBA00023014"/>
    </source>
</evidence>
<reference evidence="10" key="1">
    <citation type="submission" date="2016-11" db="UniProtKB">
        <authorList>
            <consortium name="WormBaseParasite"/>
        </authorList>
    </citation>
    <scope>IDENTIFICATION</scope>
</reference>
<dbReference type="InterPro" id="IPR015931">
    <property type="entry name" value="Acnase/IPM_dHydase_lsu_aba_1/3"/>
</dbReference>
<dbReference type="InterPro" id="IPR001030">
    <property type="entry name" value="Acoase/IPM_deHydtase_lsu_aba"/>
</dbReference>
<keyword evidence="6" id="KW-0812">Transmembrane</keyword>
<evidence type="ECO:0000259" key="8">
    <source>
        <dbReference type="Pfam" id="PF00694"/>
    </source>
</evidence>
<keyword evidence="6" id="KW-0472">Membrane</keyword>
<keyword evidence="4" id="KW-0408">Iron</keyword>
<keyword evidence="3" id="KW-0479">Metal-binding</keyword>
<evidence type="ECO:0000256" key="1">
    <source>
        <dbReference type="ARBA" id="ARBA00001966"/>
    </source>
</evidence>
<evidence type="ECO:0000256" key="3">
    <source>
        <dbReference type="ARBA" id="ARBA00022723"/>
    </source>
</evidence>
<keyword evidence="9" id="KW-1185">Reference proteome</keyword>
<evidence type="ECO:0000256" key="2">
    <source>
        <dbReference type="ARBA" id="ARBA00007185"/>
    </source>
</evidence>
<dbReference type="PROSITE" id="PS00450">
    <property type="entry name" value="ACONITASE_1"/>
    <property type="match status" value="1"/>
</dbReference>
<dbReference type="Gene3D" id="3.20.19.10">
    <property type="entry name" value="Aconitase, domain 4"/>
    <property type="match status" value="1"/>
</dbReference>
<keyword evidence="5" id="KW-0411">Iron-sulfur</keyword>
<dbReference type="Pfam" id="PF00694">
    <property type="entry name" value="Aconitase_C"/>
    <property type="match status" value="1"/>
</dbReference>
<feature type="domain" description="Aconitase/3-isopropylmalate dehydratase large subunit alpha/beta/alpha" evidence="7">
    <location>
        <begin position="229"/>
        <end position="277"/>
    </location>
</feature>
<sequence length="545" mass="61142">MPYQSLLKDLKIDGATYKYYDLTALNDDRYGESNFSCISYSQIVFWIISFILLFQYTNYPFPFDIFWKQLFATVTNFIKPSMCFSGVPAVVDLASMRDAVEKMGADPGKINPVCPVDLVIDHSVQVDHYGNLDALAKNQVMEFERNKERFNFLKWGSKAFNNLLIVPPGSGIVHQVNLEYLARTVFADRDGLLYPDSVVGTDSHTTMIGGSNYKLSRIRIFKGFGLTADEIKNEVTITNKGRTSTLSHGSVVIAAITSCTNTSNPSVMLAAGLVAKKVVILKIFIETYVNLSTMHPYIHACRITSSWLDPPLAVVYSIIGNIKKDINGVIGLSSYKSIVHFKNRIDCRFMLISEKVLNSGKSWNAQKLIYIHGIEIVHTLSECHFLKICKCFNSKIIKVDLPTCSSISNAYCLLNLGDSVTTDHISPAGSISRVCYVLLYINMLETFKYVSLRVLLSNIRLVNKLASKVGPQTLHVPSGEELDVYDVAEKYRKEGYPVKYGNGSSRDWAAKGPFLLGVKAIQYSENISKIRKYSILQYMIRKLIQ</sequence>
<evidence type="ECO:0000313" key="10">
    <source>
        <dbReference type="WBParaSite" id="Hba_01572"/>
    </source>
</evidence>
<dbReference type="GO" id="GO:0046872">
    <property type="term" value="F:metal ion binding"/>
    <property type="evidence" value="ECO:0007669"/>
    <property type="project" value="UniProtKB-KW"/>
</dbReference>
<dbReference type="Proteomes" id="UP000095283">
    <property type="component" value="Unplaced"/>
</dbReference>
<dbReference type="SUPFAM" id="SSF53732">
    <property type="entry name" value="Aconitase iron-sulfur domain"/>
    <property type="match status" value="2"/>
</dbReference>
<dbReference type="InterPro" id="IPR036008">
    <property type="entry name" value="Aconitase_4Fe-4S_dom"/>
</dbReference>
<dbReference type="Pfam" id="PF00330">
    <property type="entry name" value="Aconitase"/>
    <property type="match status" value="2"/>
</dbReference>
<proteinExistence type="inferred from homology"/>
<dbReference type="Gene3D" id="3.30.499.10">
    <property type="entry name" value="Aconitase, domain 3"/>
    <property type="match status" value="2"/>
</dbReference>
<dbReference type="InterPro" id="IPR006249">
    <property type="entry name" value="Aconitase/IRP2"/>
</dbReference>
<keyword evidence="6" id="KW-1133">Transmembrane helix</keyword>